<comment type="caution">
    <text evidence="1">The sequence shown here is derived from an EMBL/GenBank/DDBJ whole genome shotgun (WGS) entry which is preliminary data.</text>
</comment>
<dbReference type="EMBL" id="LMTZ01000085">
    <property type="protein sequence ID" value="KST67650.1"/>
    <property type="molecule type" value="Genomic_DNA"/>
</dbReference>
<name>A0A0V7ZTF7_9CYAN</name>
<dbReference type="OrthoDB" id="532359at2"/>
<dbReference type="Proteomes" id="UP000053372">
    <property type="component" value="Unassembled WGS sequence"/>
</dbReference>
<evidence type="ECO:0000313" key="2">
    <source>
        <dbReference type="Proteomes" id="UP000053372"/>
    </source>
</evidence>
<organism evidence="1 2">
    <name type="scientific">Mastigocoleus testarum BC008</name>
    <dbReference type="NCBI Taxonomy" id="371196"/>
    <lineage>
        <taxon>Bacteria</taxon>
        <taxon>Bacillati</taxon>
        <taxon>Cyanobacteriota</taxon>
        <taxon>Cyanophyceae</taxon>
        <taxon>Nostocales</taxon>
        <taxon>Hapalosiphonaceae</taxon>
        <taxon>Mastigocoleus</taxon>
    </lineage>
</organism>
<proteinExistence type="predicted"/>
<sequence>MKYNKILLILLTAVSILFPISATVGNIRKSRKSLPTANIISDGTELKIQDGQRTQIIKASRLNLRVIDGLNCQARKIFPSQRLAGRRFLPQGFSFNPKTGNLAVGVVLQECFDIQQSAVFILEPQRSWRSYAIYRVQLPGRKALPDEFSSYPFRNIIKIGFFANDLLVKHGDASDSQGLLVFGNSGKPAGKYDGCVVTSVGENQNICPIVISD</sequence>
<keyword evidence="2" id="KW-1185">Reference proteome</keyword>
<protein>
    <submittedName>
        <fullName evidence="1">Uncharacterized protein</fullName>
    </submittedName>
</protein>
<reference evidence="1 2" key="1">
    <citation type="journal article" date="2015" name="Genome Announc.">
        <title>Draft Genome of the Euendolithic (true boring) Cyanobacterium Mastigocoleus testarum strain BC008.</title>
        <authorList>
            <person name="Guida B.S."/>
            <person name="Garcia-Pichel F."/>
        </authorList>
    </citation>
    <scope>NUCLEOTIDE SEQUENCE [LARGE SCALE GENOMIC DNA]</scope>
    <source>
        <strain evidence="1 2">BC008</strain>
    </source>
</reference>
<accession>A0A0V7ZTF7</accession>
<evidence type="ECO:0000313" key="1">
    <source>
        <dbReference type="EMBL" id="KST67650.1"/>
    </source>
</evidence>
<dbReference type="AlphaFoldDB" id="A0A0V7ZTF7"/>
<dbReference type="RefSeq" id="WP_027846313.1">
    <property type="nucleotide sequence ID" value="NZ_LMTZ01000085.1"/>
</dbReference>
<gene>
    <name evidence="1" type="ORF">BC008_43610</name>
</gene>